<dbReference type="AlphaFoldDB" id="F4S0Q7"/>
<feature type="compositionally biased region" description="Polar residues" evidence="1">
    <location>
        <begin position="19"/>
        <end position="28"/>
    </location>
</feature>
<feature type="compositionally biased region" description="Basic residues" evidence="1">
    <location>
        <begin position="1"/>
        <end position="10"/>
    </location>
</feature>
<protein>
    <submittedName>
        <fullName evidence="2">Uncharacterized protein</fullName>
    </submittedName>
</protein>
<keyword evidence="3" id="KW-1185">Reference proteome</keyword>
<dbReference type="RefSeq" id="XP_007414922.1">
    <property type="nucleotide sequence ID" value="XM_007414860.1"/>
</dbReference>
<feature type="compositionally biased region" description="Low complexity" evidence="1">
    <location>
        <begin position="82"/>
        <end position="92"/>
    </location>
</feature>
<proteinExistence type="predicted"/>
<evidence type="ECO:0000256" key="1">
    <source>
        <dbReference type="SAM" id="MobiDB-lite"/>
    </source>
</evidence>
<accession>F4S0Q7</accession>
<dbReference type="KEGG" id="mlr:MELLADRAFT_110718"/>
<reference evidence="3" key="1">
    <citation type="journal article" date="2011" name="Proc. Natl. Acad. Sci. U.S.A.">
        <title>Obligate biotrophy features unraveled by the genomic analysis of rust fungi.</title>
        <authorList>
            <person name="Duplessis S."/>
            <person name="Cuomo C.A."/>
            <person name="Lin Y.-C."/>
            <person name="Aerts A."/>
            <person name="Tisserant E."/>
            <person name="Veneault-Fourrey C."/>
            <person name="Joly D.L."/>
            <person name="Hacquard S."/>
            <person name="Amselem J."/>
            <person name="Cantarel B.L."/>
            <person name="Chiu R."/>
            <person name="Coutinho P.M."/>
            <person name="Feau N."/>
            <person name="Field M."/>
            <person name="Frey P."/>
            <person name="Gelhaye E."/>
            <person name="Goldberg J."/>
            <person name="Grabherr M.G."/>
            <person name="Kodira C.D."/>
            <person name="Kohler A."/>
            <person name="Kuees U."/>
            <person name="Lindquist E.A."/>
            <person name="Lucas S.M."/>
            <person name="Mago R."/>
            <person name="Mauceli E."/>
            <person name="Morin E."/>
            <person name="Murat C."/>
            <person name="Pangilinan J.L."/>
            <person name="Park R."/>
            <person name="Pearson M."/>
            <person name="Quesneville H."/>
            <person name="Rouhier N."/>
            <person name="Sakthikumar S."/>
            <person name="Salamov A.A."/>
            <person name="Schmutz J."/>
            <person name="Selles B."/>
            <person name="Shapiro H."/>
            <person name="Tanguay P."/>
            <person name="Tuskan G.A."/>
            <person name="Henrissat B."/>
            <person name="Van de Peer Y."/>
            <person name="Rouze P."/>
            <person name="Ellis J.G."/>
            <person name="Dodds P.N."/>
            <person name="Schein J.E."/>
            <person name="Zhong S."/>
            <person name="Hamelin R.C."/>
            <person name="Grigoriev I.V."/>
            <person name="Szabo L.J."/>
            <person name="Martin F."/>
        </authorList>
    </citation>
    <scope>NUCLEOTIDE SEQUENCE [LARGE SCALE GENOMIC DNA]</scope>
    <source>
        <strain evidence="3">98AG31 / pathotype 3-4-7</strain>
    </source>
</reference>
<dbReference type="HOGENOM" id="CLU_1489328_0_0_1"/>
<sequence length="181" mass="19495">MPVASKHRKTPPNADEPTPSLSITTHHGANTVEEPEIEVVAVRGPKFSCNIFNEPPSPTPIPPVSKIISPSTGDVVAANEDISFSSSPPSISEHPALRDSAPAASNQPHIPTAEAVTLAPGPVTKRRTETTGLDELTLPTPLCKDKHTKASKARTSVWRKIVRSPHNTKRTRPSLLHIWVQ</sequence>
<dbReference type="GeneID" id="18924168"/>
<dbReference type="EMBL" id="GL883135">
    <property type="protein sequence ID" value="EGG01822.1"/>
    <property type="molecule type" value="Genomic_DNA"/>
</dbReference>
<organism evidence="3">
    <name type="scientific">Melampsora larici-populina (strain 98AG31 / pathotype 3-4-7)</name>
    <name type="common">Poplar leaf rust fungus</name>
    <dbReference type="NCBI Taxonomy" id="747676"/>
    <lineage>
        <taxon>Eukaryota</taxon>
        <taxon>Fungi</taxon>
        <taxon>Dikarya</taxon>
        <taxon>Basidiomycota</taxon>
        <taxon>Pucciniomycotina</taxon>
        <taxon>Pucciniomycetes</taxon>
        <taxon>Pucciniales</taxon>
        <taxon>Melampsoraceae</taxon>
        <taxon>Melampsora</taxon>
    </lineage>
</organism>
<evidence type="ECO:0000313" key="2">
    <source>
        <dbReference type="EMBL" id="EGG01822.1"/>
    </source>
</evidence>
<dbReference type="VEuPathDB" id="FungiDB:MELLADRAFT_110718"/>
<feature type="region of interest" description="Disordered" evidence="1">
    <location>
        <begin position="1"/>
        <end position="34"/>
    </location>
</feature>
<gene>
    <name evidence="2" type="ORF">MELLADRAFT_110718</name>
</gene>
<dbReference type="InParanoid" id="F4S0Q7"/>
<feature type="region of interest" description="Disordered" evidence="1">
    <location>
        <begin position="82"/>
        <end position="108"/>
    </location>
</feature>
<evidence type="ECO:0000313" key="3">
    <source>
        <dbReference type="Proteomes" id="UP000001072"/>
    </source>
</evidence>
<name>F4S0Q7_MELLP</name>
<dbReference type="Proteomes" id="UP000001072">
    <property type="component" value="Unassembled WGS sequence"/>
</dbReference>